<feature type="compositionally biased region" description="Polar residues" evidence="1">
    <location>
        <begin position="185"/>
        <end position="194"/>
    </location>
</feature>
<gene>
    <name evidence="3" type="ORF">PEVE_00004377</name>
</gene>
<protein>
    <recommendedName>
        <fullName evidence="2">DNA polymerase alpha catalytic subunit N-terminal domain-containing protein</fullName>
    </recommendedName>
</protein>
<evidence type="ECO:0000313" key="3">
    <source>
        <dbReference type="EMBL" id="CAH3162712.1"/>
    </source>
</evidence>
<feature type="compositionally biased region" description="Polar residues" evidence="1">
    <location>
        <begin position="1"/>
        <end position="17"/>
    </location>
</feature>
<evidence type="ECO:0000259" key="2">
    <source>
        <dbReference type="Pfam" id="PF12254"/>
    </source>
</evidence>
<comment type="caution">
    <text evidence="3">The sequence shown here is derived from an EMBL/GenBank/DDBJ whole genome shotgun (WGS) entry which is preliminary data.</text>
</comment>
<keyword evidence="4" id="KW-1185">Reference proteome</keyword>
<dbReference type="PANTHER" id="PTHR45861:SF1">
    <property type="entry name" value="DNA POLYMERASE ALPHA CATALYTIC SUBUNIT"/>
    <property type="match status" value="1"/>
</dbReference>
<evidence type="ECO:0000256" key="1">
    <source>
        <dbReference type="SAM" id="MobiDB-lite"/>
    </source>
</evidence>
<evidence type="ECO:0000313" key="4">
    <source>
        <dbReference type="Proteomes" id="UP001159427"/>
    </source>
</evidence>
<dbReference type="Proteomes" id="UP001159427">
    <property type="component" value="Unassembled WGS sequence"/>
</dbReference>
<feature type="region of interest" description="Disordered" evidence="1">
    <location>
        <begin position="316"/>
        <end position="337"/>
    </location>
</feature>
<feature type="region of interest" description="Disordered" evidence="1">
    <location>
        <begin position="1"/>
        <end position="35"/>
    </location>
</feature>
<feature type="region of interest" description="Disordered" evidence="1">
    <location>
        <begin position="169"/>
        <end position="223"/>
    </location>
</feature>
<feature type="compositionally biased region" description="Basic residues" evidence="1">
    <location>
        <begin position="113"/>
        <end position="127"/>
    </location>
</feature>
<accession>A0ABN8QH68</accession>
<dbReference type="Pfam" id="PF12254">
    <property type="entry name" value="DNA_pol_alpha_N"/>
    <property type="match status" value="1"/>
</dbReference>
<feature type="region of interest" description="Disordered" evidence="1">
    <location>
        <begin position="99"/>
        <end position="130"/>
    </location>
</feature>
<sequence>MAPTSTEDGATTSQDDSQSTRRSKRSVKRNAGATSALDKIRKFRETGERAKFEVGEVADVYQVVNEDEYSDIVRKRQEEDWVIDDDGTGYVDDGREIFDDDLDEEPSNGKNVPKFKPKKPNVKKPVAKPKSINKMLLAASAKAKKPKKEVTFLGDDDLLNDLLKEVEHPRPAPVKMSKGKGQVLRTPTSSSNHYTPRRLQESSNPRVPLFKEEPTSPPKPSHITAKIRSAAAVKTEPCDRTERKYGGLVGEKIKEEKLEMTDMDTGMEDVPAAYDDMPEYTADFDDDLGDAEAIQALSNAEKNHDVKPHIKVEASEKPNDRRCAMPQKTTELPGDSGWETILGNEDSQQQELLASQMIRCTRMTLKILSEKRGREYLVFSTDITISTTVSTKPFIQQTFKVIPSIPPWVPQGKGLGGDLCQALQSLTLFKINTVHFTTLFRKRYVFFPSDPNSFCFAYRIQSLLESDIIELMNTIF</sequence>
<organism evidence="3 4">
    <name type="scientific">Porites evermanni</name>
    <dbReference type="NCBI Taxonomy" id="104178"/>
    <lineage>
        <taxon>Eukaryota</taxon>
        <taxon>Metazoa</taxon>
        <taxon>Cnidaria</taxon>
        <taxon>Anthozoa</taxon>
        <taxon>Hexacorallia</taxon>
        <taxon>Scleractinia</taxon>
        <taxon>Fungiina</taxon>
        <taxon>Poritidae</taxon>
        <taxon>Porites</taxon>
    </lineage>
</organism>
<dbReference type="PANTHER" id="PTHR45861">
    <property type="entry name" value="DNA POLYMERASE ALPHA CATALYTIC SUBUNIT"/>
    <property type="match status" value="1"/>
</dbReference>
<dbReference type="EMBL" id="CALNXI010001271">
    <property type="protein sequence ID" value="CAH3162712.1"/>
    <property type="molecule type" value="Genomic_DNA"/>
</dbReference>
<proteinExistence type="predicted"/>
<feature type="domain" description="DNA polymerase alpha catalytic subunit N-terminal" evidence="2">
    <location>
        <begin position="37"/>
        <end position="99"/>
    </location>
</feature>
<dbReference type="InterPro" id="IPR024647">
    <property type="entry name" value="DNA_pol_a_cat_su_N"/>
</dbReference>
<name>A0ABN8QH68_9CNID</name>
<reference evidence="3 4" key="1">
    <citation type="submission" date="2022-05" db="EMBL/GenBank/DDBJ databases">
        <authorList>
            <consortium name="Genoscope - CEA"/>
            <person name="William W."/>
        </authorList>
    </citation>
    <scope>NUCLEOTIDE SEQUENCE [LARGE SCALE GENOMIC DNA]</scope>
</reference>